<organism evidence="2 3">
    <name type="scientific">Leucobacter luti</name>
    <dbReference type="NCBI Taxonomy" id="340320"/>
    <lineage>
        <taxon>Bacteria</taxon>
        <taxon>Bacillati</taxon>
        <taxon>Actinomycetota</taxon>
        <taxon>Actinomycetes</taxon>
        <taxon>Micrococcales</taxon>
        <taxon>Microbacteriaceae</taxon>
        <taxon>Leucobacter</taxon>
    </lineage>
</organism>
<feature type="transmembrane region" description="Helical" evidence="1">
    <location>
        <begin position="91"/>
        <end position="108"/>
    </location>
</feature>
<dbReference type="InterPro" id="IPR025356">
    <property type="entry name" value="DUF4260"/>
</dbReference>
<name>A0A4Q7TVL8_9MICO</name>
<protein>
    <submittedName>
        <fullName evidence="2">Uncharacterized protein DUF4260</fullName>
    </submittedName>
</protein>
<proteinExistence type="predicted"/>
<feature type="transmembrane region" description="Helical" evidence="1">
    <location>
        <begin position="60"/>
        <end position="85"/>
    </location>
</feature>
<keyword evidence="1" id="KW-0472">Membrane</keyword>
<keyword evidence="1" id="KW-0812">Transmembrane</keyword>
<dbReference type="EMBL" id="SHKI01000005">
    <property type="protein sequence ID" value="RZT64773.1"/>
    <property type="molecule type" value="Genomic_DNA"/>
</dbReference>
<gene>
    <name evidence="2" type="ORF">EV139_2197</name>
</gene>
<accession>A0A4Q7TVL8</accession>
<evidence type="ECO:0000313" key="2">
    <source>
        <dbReference type="EMBL" id="RZT64773.1"/>
    </source>
</evidence>
<evidence type="ECO:0000313" key="3">
    <source>
        <dbReference type="Proteomes" id="UP000291832"/>
    </source>
</evidence>
<keyword evidence="3" id="KW-1185">Reference proteome</keyword>
<dbReference type="AlphaFoldDB" id="A0A4Q7TVL8"/>
<reference evidence="2 3" key="1">
    <citation type="journal article" date="2015" name="Stand. Genomic Sci.">
        <title>Genomic Encyclopedia of Bacterial and Archaeal Type Strains, Phase III: the genomes of soil and plant-associated and newly described type strains.</title>
        <authorList>
            <person name="Whitman W.B."/>
            <person name="Woyke T."/>
            <person name="Klenk H.P."/>
            <person name="Zhou Y."/>
            <person name="Lilburn T.G."/>
            <person name="Beck B.J."/>
            <person name="De Vos P."/>
            <person name="Vandamme P."/>
            <person name="Eisen J.A."/>
            <person name="Garrity G."/>
            <person name="Hugenholtz P."/>
            <person name="Kyrpides N.C."/>
        </authorList>
    </citation>
    <scope>NUCLEOTIDE SEQUENCE [LARGE SCALE GENOMIC DNA]</scope>
    <source>
        <strain evidence="2 3">RF6</strain>
    </source>
</reference>
<keyword evidence="1" id="KW-1133">Transmembrane helix</keyword>
<dbReference type="Proteomes" id="UP000291832">
    <property type="component" value="Unassembled WGS sequence"/>
</dbReference>
<sequence>MFSRAMWGMSAAVWLVVAVLWCVMWGWPAVFVVVVFALLPDIALVGAFEERGRLKPSRVAFYNLMHSVAVPAALIAGGFIVMLLTGGLANGHWGIALAGLAWFVHIAADRVFGFGPRAEDGTIAPLA</sequence>
<evidence type="ECO:0000256" key="1">
    <source>
        <dbReference type="SAM" id="Phobius"/>
    </source>
</evidence>
<feature type="transmembrane region" description="Helical" evidence="1">
    <location>
        <begin position="12"/>
        <end position="39"/>
    </location>
</feature>
<comment type="caution">
    <text evidence="2">The sequence shown here is derived from an EMBL/GenBank/DDBJ whole genome shotgun (WGS) entry which is preliminary data.</text>
</comment>
<dbReference type="Pfam" id="PF14079">
    <property type="entry name" value="DUF4260"/>
    <property type="match status" value="1"/>
</dbReference>